<reference evidence="13" key="1">
    <citation type="journal article" date="2018" name="DNA Res.">
        <title>Multiple hybrid de novo genome assembly of finger millet, an orphan allotetraploid crop.</title>
        <authorList>
            <person name="Hatakeyama M."/>
            <person name="Aluri S."/>
            <person name="Balachadran M.T."/>
            <person name="Sivarajan S.R."/>
            <person name="Patrignani A."/>
            <person name="Gruter S."/>
            <person name="Poveda L."/>
            <person name="Shimizu-Inatsugi R."/>
            <person name="Baeten J."/>
            <person name="Francoijs K.J."/>
            <person name="Nataraja K.N."/>
            <person name="Reddy Y.A.N."/>
            <person name="Phadnis S."/>
            <person name="Ravikumar R.L."/>
            <person name="Schlapbach R."/>
            <person name="Sreeman S.M."/>
            <person name="Shimizu K.K."/>
        </authorList>
    </citation>
    <scope>NUCLEOTIDE SEQUENCE</scope>
</reference>
<evidence type="ECO:0000259" key="12">
    <source>
        <dbReference type="PROSITE" id="PS50011"/>
    </source>
</evidence>
<dbReference type="InterPro" id="IPR017441">
    <property type="entry name" value="Protein_kinase_ATP_BS"/>
</dbReference>
<comment type="caution">
    <text evidence="13">The sequence shown here is derived from an EMBL/GenBank/DDBJ whole genome shotgun (WGS) entry which is preliminary data.</text>
</comment>
<feature type="region of interest" description="Disordered" evidence="11">
    <location>
        <begin position="1"/>
        <end position="20"/>
    </location>
</feature>
<accession>A0AAV5CGN6</accession>
<dbReference type="InterPro" id="IPR000719">
    <property type="entry name" value="Prot_kinase_dom"/>
</dbReference>
<sequence length="364" mass="39930">MKRSAAAATIAEATPRKRSRRIVPRSADEYEEEPCSTLGKGSYGAVVKARHRVTGKAVAIKHVIAADGDPEKELMQEARFLDSCAGIPFVVGYHGVVRDPATKNLSLVMEYVGPSSIAHFLFLRSHDSAPPRLDEPTLRALMWQLLTATAGMHARGVIHRDIKPENILVTEDHSAVKICDLGLAMSASDPPPHEPAGTLWYKAPEMLLDIPYYDARVDAWSLGCVMAAIIRGSALFQGCYEDGQLCAIFDVLGVPDDDAWPGFSSTAFATVVLPELDVQKHSWLRELFPDTMLSDQGFELLNGLLTCNPENRLTSAAALKLPWFAGVDAMELPIKKKQLPSTLPKKTKKLPLSKHKRKPILQCT</sequence>
<keyword evidence="3" id="KW-0597">Phosphoprotein</keyword>
<dbReference type="GO" id="GO:0007346">
    <property type="term" value="P:regulation of mitotic cell cycle"/>
    <property type="evidence" value="ECO:0007669"/>
    <property type="project" value="TreeGrafter"/>
</dbReference>
<keyword evidence="6" id="KW-0418">Kinase</keyword>
<dbReference type="GO" id="GO:0005524">
    <property type="term" value="F:ATP binding"/>
    <property type="evidence" value="ECO:0007669"/>
    <property type="project" value="UniProtKB-UniRule"/>
</dbReference>
<feature type="binding site" evidence="9">
    <location>
        <position position="61"/>
    </location>
    <ligand>
        <name>ATP</name>
        <dbReference type="ChEBI" id="CHEBI:30616"/>
    </ligand>
</feature>
<evidence type="ECO:0000256" key="1">
    <source>
        <dbReference type="ARBA" id="ARBA00006485"/>
    </source>
</evidence>
<keyword evidence="4" id="KW-0808">Transferase</keyword>
<gene>
    <name evidence="13" type="primary">ga14109</name>
    <name evidence="13" type="ORF">PR202_ga14109</name>
</gene>
<reference evidence="13" key="2">
    <citation type="submission" date="2021-12" db="EMBL/GenBank/DDBJ databases">
        <title>Resequencing data analysis of finger millet.</title>
        <authorList>
            <person name="Hatakeyama M."/>
            <person name="Aluri S."/>
            <person name="Balachadran M.T."/>
            <person name="Sivarajan S.R."/>
            <person name="Poveda L."/>
            <person name="Shimizu-Inatsugi R."/>
            <person name="Schlapbach R."/>
            <person name="Sreeman S.M."/>
            <person name="Shimizu K.K."/>
        </authorList>
    </citation>
    <scope>NUCLEOTIDE SEQUENCE</scope>
</reference>
<dbReference type="EMBL" id="BQKI01000006">
    <property type="protein sequence ID" value="GJM97201.1"/>
    <property type="molecule type" value="Genomic_DNA"/>
</dbReference>
<dbReference type="InterPro" id="IPR050108">
    <property type="entry name" value="CDK"/>
</dbReference>
<evidence type="ECO:0000256" key="2">
    <source>
        <dbReference type="ARBA" id="ARBA00012409"/>
    </source>
</evidence>
<dbReference type="Pfam" id="PF00069">
    <property type="entry name" value="Pkinase"/>
    <property type="match status" value="1"/>
</dbReference>
<comment type="similarity">
    <text evidence="1">Belongs to the protein kinase superfamily. CMGC Ser/Thr protein kinase family. CDC2/CDKX subfamily.</text>
</comment>
<keyword evidence="10" id="KW-0723">Serine/threonine-protein kinase</keyword>
<evidence type="ECO:0000313" key="13">
    <source>
        <dbReference type="EMBL" id="GJM97201.1"/>
    </source>
</evidence>
<evidence type="ECO:0000256" key="4">
    <source>
        <dbReference type="ARBA" id="ARBA00022679"/>
    </source>
</evidence>
<feature type="region of interest" description="Disordered" evidence="11">
    <location>
        <begin position="345"/>
        <end position="364"/>
    </location>
</feature>
<protein>
    <recommendedName>
        <fullName evidence="2">[RNA-polymerase]-subunit kinase</fullName>
        <ecNumber evidence="2">2.7.11.23</ecNumber>
    </recommendedName>
</protein>
<dbReference type="InterPro" id="IPR011009">
    <property type="entry name" value="Kinase-like_dom_sf"/>
</dbReference>
<evidence type="ECO:0000256" key="6">
    <source>
        <dbReference type="ARBA" id="ARBA00022777"/>
    </source>
</evidence>
<dbReference type="SMART" id="SM00220">
    <property type="entry name" value="S_TKc"/>
    <property type="match status" value="1"/>
</dbReference>
<feature type="compositionally biased region" description="Low complexity" evidence="11">
    <location>
        <begin position="1"/>
        <end position="13"/>
    </location>
</feature>
<evidence type="ECO:0000256" key="11">
    <source>
        <dbReference type="SAM" id="MobiDB-lite"/>
    </source>
</evidence>
<dbReference type="EC" id="2.7.11.23" evidence="2"/>
<evidence type="ECO:0000256" key="7">
    <source>
        <dbReference type="ARBA" id="ARBA00022840"/>
    </source>
</evidence>
<dbReference type="PANTHER" id="PTHR24056">
    <property type="entry name" value="CELL DIVISION PROTEIN KINASE"/>
    <property type="match status" value="1"/>
</dbReference>
<dbReference type="PANTHER" id="PTHR24056:SF395">
    <property type="entry name" value="PROTEIN KINASE DOMAIN-CONTAINING PROTEIN"/>
    <property type="match status" value="1"/>
</dbReference>
<evidence type="ECO:0000313" key="14">
    <source>
        <dbReference type="Proteomes" id="UP001054889"/>
    </source>
</evidence>
<dbReference type="Gene3D" id="3.30.200.20">
    <property type="entry name" value="Phosphorylase Kinase, domain 1"/>
    <property type="match status" value="1"/>
</dbReference>
<dbReference type="InterPro" id="IPR008271">
    <property type="entry name" value="Ser/Thr_kinase_AS"/>
</dbReference>
<name>A0AAV5CGN6_ELECO</name>
<dbReference type="Gene3D" id="1.10.510.10">
    <property type="entry name" value="Transferase(Phosphotransferase) domain 1"/>
    <property type="match status" value="1"/>
</dbReference>
<dbReference type="GO" id="GO:0008353">
    <property type="term" value="F:RNA polymerase II CTD heptapeptide repeat kinase activity"/>
    <property type="evidence" value="ECO:0007669"/>
    <property type="project" value="UniProtKB-EC"/>
</dbReference>
<dbReference type="PROSITE" id="PS00108">
    <property type="entry name" value="PROTEIN_KINASE_ST"/>
    <property type="match status" value="1"/>
</dbReference>
<dbReference type="SUPFAM" id="SSF56112">
    <property type="entry name" value="Protein kinase-like (PK-like)"/>
    <property type="match status" value="1"/>
</dbReference>
<dbReference type="GO" id="GO:0005634">
    <property type="term" value="C:nucleus"/>
    <property type="evidence" value="ECO:0007669"/>
    <property type="project" value="TreeGrafter"/>
</dbReference>
<comment type="catalytic activity">
    <reaction evidence="8">
        <text>[DNA-directed RNA polymerase] + ATP = phospho-[DNA-directed RNA polymerase] + ADP + H(+)</text>
        <dbReference type="Rhea" id="RHEA:10216"/>
        <dbReference type="Rhea" id="RHEA-COMP:11321"/>
        <dbReference type="Rhea" id="RHEA-COMP:11322"/>
        <dbReference type="ChEBI" id="CHEBI:15378"/>
        <dbReference type="ChEBI" id="CHEBI:30616"/>
        <dbReference type="ChEBI" id="CHEBI:43176"/>
        <dbReference type="ChEBI" id="CHEBI:68546"/>
        <dbReference type="ChEBI" id="CHEBI:456216"/>
        <dbReference type="EC" id="2.7.11.23"/>
    </reaction>
</comment>
<proteinExistence type="inferred from homology"/>
<keyword evidence="14" id="KW-1185">Reference proteome</keyword>
<dbReference type="Proteomes" id="UP001054889">
    <property type="component" value="Unassembled WGS sequence"/>
</dbReference>
<feature type="domain" description="Protein kinase" evidence="12">
    <location>
        <begin position="32"/>
        <end position="324"/>
    </location>
</feature>
<dbReference type="PROSITE" id="PS50011">
    <property type="entry name" value="PROTEIN_KINASE_DOM"/>
    <property type="match status" value="1"/>
</dbReference>
<evidence type="ECO:0000256" key="3">
    <source>
        <dbReference type="ARBA" id="ARBA00022553"/>
    </source>
</evidence>
<dbReference type="AlphaFoldDB" id="A0AAV5CGN6"/>
<keyword evidence="7 9" id="KW-0067">ATP-binding</keyword>
<keyword evidence="5 9" id="KW-0547">Nucleotide-binding</keyword>
<dbReference type="PROSITE" id="PS00107">
    <property type="entry name" value="PROTEIN_KINASE_ATP"/>
    <property type="match status" value="1"/>
</dbReference>
<evidence type="ECO:0000256" key="8">
    <source>
        <dbReference type="ARBA" id="ARBA00049280"/>
    </source>
</evidence>
<evidence type="ECO:0000256" key="10">
    <source>
        <dbReference type="RuleBase" id="RU000304"/>
    </source>
</evidence>
<evidence type="ECO:0000256" key="9">
    <source>
        <dbReference type="PROSITE-ProRule" id="PRU10141"/>
    </source>
</evidence>
<organism evidence="13 14">
    <name type="scientific">Eleusine coracana subsp. coracana</name>
    <dbReference type="NCBI Taxonomy" id="191504"/>
    <lineage>
        <taxon>Eukaryota</taxon>
        <taxon>Viridiplantae</taxon>
        <taxon>Streptophyta</taxon>
        <taxon>Embryophyta</taxon>
        <taxon>Tracheophyta</taxon>
        <taxon>Spermatophyta</taxon>
        <taxon>Magnoliopsida</taxon>
        <taxon>Liliopsida</taxon>
        <taxon>Poales</taxon>
        <taxon>Poaceae</taxon>
        <taxon>PACMAD clade</taxon>
        <taxon>Chloridoideae</taxon>
        <taxon>Cynodonteae</taxon>
        <taxon>Eleusininae</taxon>
        <taxon>Eleusine</taxon>
    </lineage>
</organism>
<evidence type="ECO:0000256" key="5">
    <source>
        <dbReference type="ARBA" id="ARBA00022741"/>
    </source>
</evidence>